<name>A0AAN8XJI3_HALRR</name>
<keyword evidence="3" id="KW-1185">Reference proteome</keyword>
<protein>
    <submittedName>
        <fullName evidence="2">Uncharacterized protein</fullName>
    </submittedName>
</protein>
<evidence type="ECO:0000313" key="3">
    <source>
        <dbReference type="Proteomes" id="UP001381693"/>
    </source>
</evidence>
<evidence type="ECO:0000313" key="2">
    <source>
        <dbReference type="EMBL" id="KAK7085542.1"/>
    </source>
</evidence>
<organism evidence="2 3">
    <name type="scientific">Halocaridina rubra</name>
    <name type="common">Hawaiian red shrimp</name>
    <dbReference type="NCBI Taxonomy" id="373956"/>
    <lineage>
        <taxon>Eukaryota</taxon>
        <taxon>Metazoa</taxon>
        <taxon>Ecdysozoa</taxon>
        <taxon>Arthropoda</taxon>
        <taxon>Crustacea</taxon>
        <taxon>Multicrustacea</taxon>
        <taxon>Malacostraca</taxon>
        <taxon>Eumalacostraca</taxon>
        <taxon>Eucarida</taxon>
        <taxon>Decapoda</taxon>
        <taxon>Pleocyemata</taxon>
        <taxon>Caridea</taxon>
        <taxon>Atyoidea</taxon>
        <taxon>Atyidae</taxon>
        <taxon>Halocaridina</taxon>
    </lineage>
</organism>
<keyword evidence="1" id="KW-0812">Transmembrane</keyword>
<comment type="caution">
    <text evidence="2">The sequence shown here is derived from an EMBL/GenBank/DDBJ whole genome shotgun (WGS) entry which is preliminary data.</text>
</comment>
<keyword evidence="1" id="KW-1133">Transmembrane helix</keyword>
<dbReference type="EMBL" id="JAXCGZ010000827">
    <property type="protein sequence ID" value="KAK7085542.1"/>
    <property type="molecule type" value="Genomic_DNA"/>
</dbReference>
<proteinExistence type="predicted"/>
<gene>
    <name evidence="2" type="ORF">SK128_011531</name>
</gene>
<sequence>MDTILCESGITLYKFLMMLIALGTLLVNLVCIITTYLSKIARNQFFLGQRFYCHDCHAAHSRYRGDYQIYLPNSVHSNAAAYLSDVKKYKGVKLAKGWSNDISDISIGSEYFDLLRDSDEDQYRNTEDCAEED</sequence>
<reference evidence="2 3" key="1">
    <citation type="submission" date="2023-11" db="EMBL/GenBank/DDBJ databases">
        <title>Halocaridina rubra genome assembly.</title>
        <authorList>
            <person name="Smith C."/>
        </authorList>
    </citation>
    <scope>NUCLEOTIDE SEQUENCE [LARGE SCALE GENOMIC DNA]</scope>
    <source>
        <strain evidence="2">EP-1</strain>
        <tissue evidence="2">Whole</tissue>
    </source>
</reference>
<accession>A0AAN8XJI3</accession>
<dbReference type="Proteomes" id="UP001381693">
    <property type="component" value="Unassembled WGS sequence"/>
</dbReference>
<dbReference type="AlphaFoldDB" id="A0AAN8XJI3"/>
<evidence type="ECO:0000256" key="1">
    <source>
        <dbReference type="SAM" id="Phobius"/>
    </source>
</evidence>
<keyword evidence="1" id="KW-0472">Membrane</keyword>
<feature type="transmembrane region" description="Helical" evidence="1">
    <location>
        <begin position="12"/>
        <end position="37"/>
    </location>
</feature>